<dbReference type="RefSeq" id="WP_179488588.1">
    <property type="nucleotide sequence ID" value="NZ_JACCBV010000001.1"/>
</dbReference>
<proteinExistence type="predicted"/>
<comment type="subcellular location">
    <subcellularLocation>
        <location evidence="1">Membrane</location>
        <topology evidence="1">Multi-pass membrane protein</topology>
    </subcellularLocation>
</comment>
<dbReference type="EMBL" id="JACCBV010000001">
    <property type="protein sequence ID" value="NYE19324.1"/>
    <property type="molecule type" value="Genomic_DNA"/>
</dbReference>
<feature type="transmembrane region" description="Helical" evidence="5">
    <location>
        <begin position="145"/>
        <end position="165"/>
    </location>
</feature>
<feature type="transmembrane region" description="Helical" evidence="5">
    <location>
        <begin position="33"/>
        <end position="52"/>
    </location>
</feature>
<keyword evidence="2 5" id="KW-0812">Transmembrane</keyword>
<feature type="transmembrane region" description="Helical" evidence="5">
    <location>
        <begin position="336"/>
        <end position="360"/>
    </location>
</feature>
<dbReference type="GO" id="GO:0022857">
    <property type="term" value="F:transmembrane transporter activity"/>
    <property type="evidence" value="ECO:0007669"/>
    <property type="project" value="InterPro"/>
</dbReference>
<evidence type="ECO:0000313" key="8">
    <source>
        <dbReference type="Proteomes" id="UP000576969"/>
    </source>
</evidence>
<feature type="transmembrane region" description="Helical" evidence="5">
    <location>
        <begin position="216"/>
        <end position="239"/>
    </location>
</feature>
<evidence type="ECO:0000256" key="4">
    <source>
        <dbReference type="ARBA" id="ARBA00023136"/>
    </source>
</evidence>
<evidence type="ECO:0000256" key="5">
    <source>
        <dbReference type="SAM" id="Phobius"/>
    </source>
</evidence>
<evidence type="ECO:0000256" key="3">
    <source>
        <dbReference type="ARBA" id="ARBA00022989"/>
    </source>
</evidence>
<organism evidence="7 8">
    <name type="scientific">Microbacterium immunditiarum</name>
    <dbReference type="NCBI Taxonomy" id="337480"/>
    <lineage>
        <taxon>Bacteria</taxon>
        <taxon>Bacillati</taxon>
        <taxon>Actinomycetota</taxon>
        <taxon>Actinomycetes</taxon>
        <taxon>Micrococcales</taxon>
        <taxon>Microbacteriaceae</taxon>
        <taxon>Microbacterium</taxon>
    </lineage>
</organism>
<feature type="transmembrane region" description="Helical" evidence="5">
    <location>
        <begin position="107"/>
        <end position="125"/>
    </location>
</feature>
<feature type="transmembrane region" description="Helical" evidence="5">
    <location>
        <begin position="251"/>
        <end position="274"/>
    </location>
</feature>
<feature type="transmembrane region" description="Helical" evidence="5">
    <location>
        <begin position="404"/>
        <end position="424"/>
    </location>
</feature>
<dbReference type="PANTHER" id="PTHR42770:SF16">
    <property type="entry name" value="AMINO ACID PERMEASE"/>
    <property type="match status" value="1"/>
</dbReference>
<protein>
    <submittedName>
        <fullName evidence="7">Amino acid transporter</fullName>
    </submittedName>
</protein>
<dbReference type="Gene3D" id="1.20.1740.10">
    <property type="entry name" value="Amino acid/polyamine transporter I"/>
    <property type="match status" value="1"/>
</dbReference>
<comment type="caution">
    <text evidence="7">The sequence shown here is derived from an EMBL/GenBank/DDBJ whole genome shotgun (WGS) entry which is preliminary data.</text>
</comment>
<dbReference type="InterPro" id="IPR050367">
    <property type="entry name" value="APC_superfamily"/>
</dbReference>
<feature type="transmembrane region" description="Helical" evidence="5">
    <location>
        <begin position="372"/>
        <end position="392"/>
    </location>
</feature>
<keyword evidence="4 5" id="KW-0472">Membrane</keyword>
<feature type="transmembrane region" description="Helical" evidence="5">
    <location>
        <begin position="64"/>
        <end position="86"/>
    </location>
</feature>
<evidence type="ECO:0000256" key="1">
    <source>
        <dbReference type="ARBA" id="ARBA00004141"/>
    </source>
</evidence>
<feature type="transmembrane region" description="Helical" evidence="5">
    <location>
        <begin position="177"/>
        <end position="196"/>
    </location>
</feature>
<feature type="transmembrane region" description="Helical" evidence="5">
    <location>
        <begin position="430"/>
        <end position="450"/>
    </location>
</feature>
<dbReference type="AlphaFoldDB" id="A0A7Y9GMN8"/>
<sequence>MSALADAIRRGRPRLDLTRESPFAGLHRRHASVVDVVAQSIAATAPAGVMLVHPGAQFGRSGSLAFTELVLTVGLVVAVALVIGMFSRRISSTGSLYTFTTRGLGPWAGIVGGSALAMGYLAIAMNTLSSGAMRIAGLVTSEPGSIAGVAVAVMVCTTVITAGVIARGLRMSTRILLVLETIAVAAVLAISFAALSSTGWDLAPLVPRPTEFSPDIVMVGIAFALIGFVGFESGAALGPESRRPFASVPRGILVSVFATGAVVLVGTAAQLALVADDPTGPWASAAGIGWFVDLIVATSFLACSLAMTNAATRLAFALSREGVIPGVFGRVSPRGVPAAGAILIALVVLSVPSAVLLLGGSRDDLRIVTSPAGMIGFLLAYALVCVAAPVFLARIGELTTGAAVLSTVAGTALLAVLCTAVASTTATDPIGLVAVLAILGLVSSAGMVRLRRGTGVIERVGVHDWAVASDTIGGDGEVPR</sequence>
<name>A0A7Y9GMN8_9MICO</name>
<keyword evidence="8" id="KW-1185">Reference proteome</keyword>
<dbReference type="PIRSF" id="PIRSF006060">
    <property type="entry name" value="AA_transporter"/>
    <property type="match status" value="1"/>
</dbReference>
<dbReference type="Proteomes" id="UP000576969">
    <property type="component" value="Unassembled WGS sequence"/>
</dbReference>
<dbReference type="PANTHER" id="PTHR42770">
    <property type="entry name" value="AMINO ACID TRANSPORTER-RELATED"/>
    <property type="match status" value="1"/>
</dbReference>
<gene>
    <name evidence="7" type="ORF">BJ991_001352</name>
</gene>
<reference evidence="7 8" key="1">
    <citation type="submission" date="2020-07" db="EMBL/GenBank/DDBJ databases">
        <title>Sequencing the genomes of 1000 actinobacteria strains.</title>
        <authorList>
            <person name="Klenk H.-P."/>
        </authorList>
    </citation>
    <scope>NUCLEOTIDE SEQUENCE [LARGE SCALE GENOMIC DNA]</scope>
    <source>
        <strain evidence="7 8">DSM 24662</strain>
    </source>
</reference>
<evidence type="ECO:0000313" key="7">
    <source>
        <dbReference type="EMBL" id="NYE19324.1"/>
    </source>
</evidence>
<dbReference type="InterPro" id="IPR004841">
    <property type="entry name" value="AA-permease/SLC12A_dom"/>
</dbReference>
<feature type="transmembrane region" description="Helical" evidence="5">
    <location>
        <begin position="294"/>
        <end position="316"/>
    </location>
</feature>
<dbReference type="Pfam" id="PF00324">
    <property type="entry name" value="AA_permease"/>
    <property type="match status" value="1"/>
</dbReference>
<dbReference type="GO" id="GO:0005886">
    <property type="term" value="C:plasma membrane"/>
    <property type="evidence" value="ECO:0007669"/>
    <property type="project" value="UniProtKB-SubCell"/>
</dbReference>
<keyword evidence="3 5" id="KW-1133">Transmembrane helix</keyword>
<feature type="domain" description="Amino acid permease/ SLC12A" evidence="6">
    <location>
        <begin position="36"/>
        <end position="392"/>
    </location>
</feature>
<evidence type="ECO:0000259" key="6">
    <source>
        <dbReference type="Pfam" id="PF00324"/>
    </source>
</evidence>
<accession>A0A7Y9GMN8</accession>
<evidence type="ECO:0000256" key="2">
    <source>
        <dbReference type="ARBA" id="ARBA00022692"/>
    </source>
</evidence>